<dbReference type="AlphaFoldDB" id="A0A328AHN4"/>
<proteinExistence type="predicted"/>
<evidence type="ECO:0000256" key="1">
    <source>
        <dbReference type="SAM" id="MobiDB-lite"/>
    </source>
</evidence>
<dbReference type="EMBL" id="QFYQ01000001">
    <property type="protein sequence ID" value="RAK54159.1"/>
    <property type="molecule type" value="Genomic_DNA"/>
</dbReference>
<dbReference type="RefSeq" id="WP_111527910.1">
    <property type="nucleotide sequence ID" value="NZ_JBHRSG010000002.1"/>
</dbReference>
<keyword evidence="4" id="KW-1185">Reference proteome</keyword>
<evidence type="ECO:0000313" key="3">
    <source>
        <dbReference type="EMBL" id="RAK54159.1"/>
    </source>
</evidence>
<organism evidence="3 4">
    <name type="scientific">Phenylobacterium soli</name>
    <dbReference type="NCBI Taxonomy" id="2170551"/>
    <lineage>
        <taxon>Bacteria</taxon>
        <taxon>Pseudomonadati</taxon>
        <taxon>Pseudomonadota</taxon>
        <taxon>Alphaproteobacteria</taxon>
        <taxon>Caulobacterales</taxon>
        <taxon>Caulobacteraceae</taxon>
        <taxon>Phenylobacterium</taxon>
    </lineage>
</organism>
<evidence type="ECO:0000256" key="2">
    <source>
        <dbReference type="SAM" id="SignalP"/>
    </source>
</evidence>
<reference evidence="4" key="1">
    <citation type="submission" date="2018-05" db="EMBL/GenBank/DDBJ databases">
        <authorList>
            <person name="Li X."/>
        </authorList>
    </citation>
    <scope>NUCLEOTIDE SEQUENCE [LARGE SCALE GENOMIC DNA]</scope>
    <source>
        <strain evidence="4">LX32</strain>
    </source>
</reference>
<feature type="compositionally biased region" description="Low complexity" evidence="1">
    <location>
        <begin position="42"/>
        <end position="58"/>
    </location>
</feature>
<keyword evidence="2" id="KW-0732">Signal</keyword>
<feature type="region of interest" description="Disordered" evidence="1">
    <location>
        <begin position="27"/>
        <end position="86"/>
    </location>
</feature>
<sequence>MKPALNPIVPAACLLVAFGLTACSRRDAAPTPAHSEVAASMPDAATTPGAQGPATAAPHAPPPATNTLSDRHPEPGAPAANATNTQ</sequence>
<evidence type="ECO:0000313" key="4">
    <source>
        <dbReference type="Proteomes" id="UP000249254"/>
    </source>
</evidence>
<feature type="signal peptide" evidence="2">
    <location>
        <begin position="1"/>
        <end position="22"/>
    </location>
</feature>
<evidence type="ECO:0008006" key="5">
    <source>
        <dbReference type="Google" id="ProtNLM"/>
    </source>
</evidence>
<dbReference type="PROSITE" id="PS51257">
    <property type="entry name" value="PROKAR_LIPOPROTEIN"/>
    <property type="match status" value="1"/>
</dbReference>
<feature type="chain" id="PRO_5016364702" description="Lipoprotein" evidence="2">
    <location>
        <begin position="23"/>
        <end position="86"/>
    </location>
</feature>
<comment type="caution">
    <text evidence="3">The sequence shown here is derived from an EMBL/GenBank/DDBJ whole genome shotgun (WGS) entry which is preliminary data.</text>
</comment>
<dbReference type="Proteomes" id="UP000249254">
    <property type="component" value="Unassembled WGS sequence"/>
</dbReference>
<accession>A0A328AHN4</accession>
<name>A0A328AHN4_9CAUL</name>
<protein>
    <recommendedName>
        <fullName evidence="5">Lipoprotein</fullName>
    </recommendedName>
</protein>
<gene>
    <name evidence="3" type="ORF">DJ017_06320</name>
</gene>